<evidence type="ECO:0000313" key="4">
    <source>
        <dbReference type="Proteomes" id="UP001445335"/>
    </source>
</evidence>
<feature type="signal peptide" evidence="2">
    <location>
        <begin position="1"/>
        <end position="24"/>
    </location>
</feature>
<evidence type="ECO:0000313" key="3">
    <source>
        <dbReference type="EMBL" id="KAK9831848.1"/>
    </source>
</evidence>
<evidence type="ECO:0008006" key="5">
    <source>
        <dbReference type="Google" id="ProtNLM"/>
    </source>
</evidence>
<proteinExistence type="predicted"/>
<dbReference type="InterPro" id="IPR011992">
    <property type="entry name" value="EF-hand-dom_pair"/>
</dbReference>
<protein>
    <recommendedName>
        <fullName evidence="5">EF-hand domain-containing protein</fullName>
    </recommendedName>
</protein>
<reference evidence="3 4" key="1">
    <citation type="journal article" date="2024" name="Nat. Commun.">
        <title>Phylogenomics reveals the evolutionary origins of lichenization in chlorophyte algae.</title>
        <authorList>
            <person name="Puginier C."/>
            <person name="Libourel C."/>
            <person name="Otte J."/>
            <person name="Skaloud P."/>
            <person name="Haon M."/>
            <person name="Grisel S."/>
            <person name="Petersen M."/>
            <person name="Berrin J.G."/>
            <person name="Delaux P.M."/>
            <person name="Dal Grande F."/>
            <person name="Keller J."/>
        </authorList>
    </citation>
    <scope>NUCLEOTIDE SEQUENCE [LARGE SCALE GENOMIC DNA]</scope>
    <source>
        <strain evidence="3 4">SAG 245.80</strain>
    </source>
</reference>
<evidence type="ECO:0000256" key="1">
    <source>
        <dbReference type="SAM" id="MobiDB-lite"/>
    </source>
</evidence>
<keyword evidence="2" id="KW-0732">Signal</keyword>
<dbReference type="AlphaFoldDB" id="A0AAW1RDW4"/>
<gene>
    <name evidence="3" type="ORF">WJX81_001183</name>
</gene>
<dbReference type="Proteomes" id="UP001445335">
    <property type="component" value="Unassembled WGS sequence"/>
</dbReference>
<dbReference type="SUPFAM" id="SSF47473">
    <property type="entry name" value="EF-hand"/>
    <property type="match status" value="1"/>
</dbReference>
<comment type="caution">
    <text evidence="3">The sequence shown here is derived from an EMBL/GenBank/DDBJ whole genome shotgun (WGS) entry which is preliminary data.</text>
</comment>
<name>A0AAW1RDW4_9CHLO</name>
<evidence type="ECO:0000256" key="2">
    <source>
        <dbReference type="SAM" id="SignalP"/>
    </source>
</evidence>
<feature type="region of interest" description="Disordered" evidence="1">
    <location>
        <begin position="88"/>
        <end position="108"/>
    </location>
</feature>
<accession>A0AAW1RDW4</accession>
<keyword evidence="4" id="KW-1185">Reference proteome</keyword>
<organism evidence="3 4">
    <name type="scientific">Elliptochloris bilobata</name>
    <dbReference type="NCBI Taxonomy" id="381761"/>
    <lineage>
        <taxon>Eukaryota</taxon>
        <taxon>Viridiplantae</taxon>
        <taxon>Chlorophyta</taxon>
        <taxon>core chlorophytes</taxon>
        <taxon>Trebouxiophyceae</taxon>
        <taxon>Trebouxiophyceae incertae sedis</taxon>
        <taxon>Elliptochloris clade</taxon>
        <taxon>Elliptochloris</taxon>
    </lineage>
</organism>
<dbReference type="EMBL" id="JALJOU010000044">
    <property type="protein sequence ID" value="KAK9831848.1"/>
    <property type="molecule type" value="Genomic_DNA"/>
</dbReference>
<dbReference type="Gene3D" id="1.10.238.10">
    <property type="entry name" value="EF-hand"/>
    <property type="match status" value="1"/>
</dbReference>
<sequence length="303" mass="31029">MRATAGWEASLLITTAPLLRLLSGDSLWALSGLAPAPGADGTAPALPQPGKCEALPLPAGVIPGLENACRSGLRGLAWLPEAGEGASKADAAGAAGGGRAAAAPGRDRFLDPPTAGQLAELDHTLEALNAMLQAEAEVPEDAMRSLRELFALVAMEGRERVGAPEVVRLLAILGLQHSPAEVRRVLLRASTQGADRRIGLPDFVKAILDLRGNLASKRDLQRAFGYLAGDGLPAGYISASALHKALATHCADSVGPSEAAALATLPLRLQGGVAQLPAAVLDALPDDTSGLICISDLINLVRS</sequence>
<feature type="chain" id="PRO_5043598283" description="EF-hand domain-containing protein" evidence="2">
    <location>
        <begin position="25"/>
        <end position="303"/>
    </location>
</feature>